<feature type="compositionally biased region" description="Basic residues" evidence="6">
    <location>
        <begin position="2329"/>
        <end position="2344"/>
    </location>
</feature>
<dbReference type="PANTHER" id="PTHR21639">
    <property type="entry name" value="DBF4-TYPE ZINC FINGER-CONTAINING PROTEIN 2"/>
    <property type="match status" value="1"/>
</dbReference>
<protein>
    <submittedName>
        <fullName evidence="8">Zinc finger DBF-type containing 2</fullName>
    </submittedName>
</protein>
<evidence type="ECO:0000259" key="7">
    <source>
        <dbReference type="PROSITE" id="PS51265"/>
    </source>
</evidence>
<dbReference type="PROSITE" id="PS51265">
    <property type="entry name" value="ZF_DBF4"/>
    <property type="match status" value="1"/>
</dbReference>
<evidence type="ECO:0000313" key="8">
    <source>
        <dbReference type="EMBL" id="KAF6362416.1"/>
    </source>
</evidence>
<feature type="compositionally biased region" description="Basic residues" evidence="6">
    <location>
        <begin position="2384"/>
        <end position="2400"/>
    </location>
</feature>
<dbReference type="Proteomes" id="UP000585614">
    <property type="component" value="Unassembled WGS sequence"/>
</dbReference>
<evidence type="ECO:0000313" key="9">
    <source>
        <dbReference type="Proteomes" id="UP000585614"/>
    </source>
</evidence>
<feature type="compositionally biased region" description="Polar residues" evidence="6">
    <location>
        <begin position="2364"/>
        <end position="2381"/>
    </location>
</feature>
<evidence type="ECO:0000256" key="6">
    <source>
        <dbReference type="SAM" id="MobiDB-lite"/>
    </source>
</evidence>
<evidence type="ECO:0000256" key="1">
    <source>
        <dbReference type="ARBA" id="ARBA00022723"/>
    </source>
</evidence>
<name>A0A7J7YL71_RHIFE</name>
<feature type="compositionally biased region" description="Polar residues" evidence="6">
    <location>
        <begin position="73"/>
        <end position="85"/>
    </location>
</feature>
<dbReference type="GO" id="GO:0071514">
    <property type="term" value="P:genomic imprinting"/>
    <property type="evidence" value="ECO:0007669"/>
    <property type="project" value="TreeGrafter"/>
</dbReference>
<dbReference type="PANTHER" id="PTHR21639:SF5">
    <property type="entry name" value="DBF4-TYPE ZINC FINGER-CONTAINING PROTEIN 2"/>
    <property type="match status" value="1"/>
</dbReference>
<keyword evidence="5" id="KW-0175">Coiled coil</keyword>
<feature type="region of interest" description="Disordered" evidence="6">
    <location>
        <begin position="60"/>
        <end position="92"/>
    </location>
</feature>
<feature type="coiled-coil region" evidence="5">
    <location>
        <begin position="1392"/>
        <end position="1419"/>
    </location>
</feature>
<sequence>MQSRQGYCSYCCVRYNNLEQHVSSAQHRYLTTQNRQRMGTSSLMERFLQDVLRHHPYHYQESRSRQNERLLRNTASPSEYCTTDDSVPEEMTDDATGVRGEMATKSFEPIEELYARPSKSQEYIQGVPIRPSVIQKLEKGQQQPLEFVYKIGSGLKEFNQVGIGQATNNGQNVLCPSVISTAPASRLPESSYGRPVTTNTARLPLAAHLDSVIKCDPNQVDRYLEQRDRSSRNPMLSSHLETSSVLYQKPKESNRKSVCFNSDKLVIQEDVKSRGETLSTGFKSHGFMGTEGSLKFESLSKLAVNPAINLNKTDMPSNKGIFEDAIPKHHEKFFSNMDRTQEVKHLVFNKSAFLKQKSPVSSEMKFACGSPQSLSDQPEETSQDLWSEEQIDQEDKNYESRGSEMSFDCNSSFHSLTDQSKVTAKEINLSTEVHTNLQHKSNKSCVSDVSSDCDSPLQLATNRTQVIVKGVSVQKAVHISLVDESYDSSDSEMNFDCDTSLQSTDDCPQQPAKEVDLPKEAHIYLVDKNYGSSGSEISADSIFSPRSVVDRRPVVVTETELQKNVHIGLVDMNYGSSCSETSFDYDVSFQSVVVHPQLAVKERNLKDRHVYLKDNHQSSSFEAHLDCDLSLETMTDEPQRAVEEINLLKDKNDLVDMNCEYYCSEMSFHIDTQLVADKPQVVVQEVNTQEVATDLQNKSAKSSVSDLSFDSHASLYQSANEQPHGALGEINLKELNVDMEVRSYGCSSSELTFDSDPPLLSVTKHSELDVEEIRKKHINLEDESCGSNSSEITFDSDIPLCSVVDQSHVAVYEEEPVNLEYKSNESCVSEITFDSDIPLHSGTDQPEVAVKEIITQKEDYVHLGRKNDEPSGFEISLDSYVPPHSMTNPYEVVIKRLNLQKEQVHFESKKNEPSGFELNWDYGIFHSVIGHSEDLIKQTNLRKEEHVHSENQGNGPSVSEINLKSYISHLVTKHPDMTVKEINHQKKEHVNLEDKGNELNISETSLDFAIPLHSVIHKAEVVVKETWLQKGKHAKFQDKSAEFSASEINLGSDVPHYSVTEPQIAVEEIHVQKEERVVLENKSDKSGGSEIILNSHVLPQSMTEKPKIPVLKEDHVDPEDENTESRGLGINLDIDASLQSVIDQSQLALLKEKHVDLEDTNSESSDYKVNFNSDDRLQPLADQFQEVIRKTNLWKVEDIGLENKVDEPNCSKLIQDSDVSLHSVPDQPEAAIKQINLDNEGHVYFEDNNSQYSGSEMSLDSDFLVQPIVDQSQITILEKEHIGLEDKHKHNPSCGSEISFDSDDPLQSVADQVRETVKEISLWKDEVDVEDKSDKSKGFEIMYDSDVLFQSVAGQTAEVIKEINLWKKHVDLEGKTVKSSDPKINFDSDGPLQSVANEIQEATTEINLLREEHVCLDDKGYEPNDSEIIYVSNVPFQSVVEQPHILEEEHANLEDKSSDPCVPEISIACDDPLQSVADQLQKAVKVISLWKEDHIYLGDKSYKLGDFEVSYDSDVHLVVDQSPVAVKQINLQKKDHNDLENKNCEPTVSEIKCDSGIHLQLEVDQPQVVCKEINHQRVAHLGMEEKTSDSEIMSDSDVPLQIVLNEVQVSVKEANLQKMLFVDLVTSDSDCEMISDPDIPFQSVIDSPQVTVEGIDCINAKNFDLEGECYECCDSELGYVCEASPRSVSNQSKKTFKVVNQKKDYIILEESGCESYGSEINFQIDAANQSMTYQSPGSDKKMSRYIDTEDKSCESGSPKRNFKWEDTSQSMTNHPKEASFWKDLETVGLKDKNCECNVSAMDCNASSESAILQMADEDNPLKLKYTDLESMNCEPCGSGMNFQCDPSLQSDTDHPQEVVNEIDLFKKMSFDLKEMNHDSHSNSVPRVDSIRNRKKAKGVIEDSTDEPVLEALPHVPPSFVGKTWSQIMREDDMKINALVKEFKEGRFHCYFDDDSETRKVKKKNLNEEKKITSADLNDTALIQVLLDCDDHIDDFSVALDKPSHHPTEKRPYEQTWRVASRCQAVKVSHGTQTNLLSYLVTKRISGQEDSPTRKRLLLHNDRKPKKIKIGTVEFLESCTNILKPLHPNALVYVLSSNIKLKEGESFNFSKMRHCIDTNDQDFSIQYKYKQSSFNYYDPLNKQIVITPPLNIEVPESDRNNWVQIHFSDINSSAGDDDAHTQSCTIVPFMTLSVRHELMSHEGAGGSSVFLEKAEILNSSDVLKESNFQLTLLNGDVAKISPKSVRNKSSESKKKIQRRKVTTNNNPGFPKMVYRPIILQQKTRITSEKQSIWIRTKLNDIIRKYISKYSVFLRHKYQSRSTFIRMRLKKKTPHVSKLKKAKRPAKMLSNSVPSAGSEEKLRAIASSSPKQPVQDSSSSAGTKKNGNKKLPRKKQRKRPRPVKIYDLRSLYSQVPYSDRMMTRLLHKLLVSKAN</sequence>
<organism evidence="8 9">
    <name type="scientific">Rhinolophus ferrumequinum</name>
    <name type="common">Greater horseshoe bat</name>
    <dbReference type="NCBI Taxonomy" id="59479"/>
    <lineage>
        <taxon>Eukaryota</taxon>
        <taxon>Metazoa</taxon>
        <taxon>Chordata</taxon>
        <taxon>Craniata</taxon>
        <taxon>Vertebrata</taxon>
        <taxon>Euteleostomi</taxon>
        <taxon>Mammalia</taxon>
        <taxon>Eutheria</taxon>
        <taxon>Laurasiatheria</taxon>
        <taxon>Chiroptera</taxon>
        <taxon>Yinpterochiroptera</taxon>
        <taxon>Rhinolophoidea</taxon>
        <taxon>Rhinolophidae</taxon>
        <taxon>Rhinolophinae</taxon>
        <taxon>Rhinolophus</taxon>
    </lineage>
</organism>
<dbReference type="GO" id="GO:0003676">
    <property type="term" value="F:nucleic acid binding"/>
    <property type="evidence" value="ECO:0007669"/>
    <property type="project" value="InterPro"/>
</dbReference>
<keyword evidence="2 4" id="KW-0863">Zinc-finger</keyword>
<keyword evidence="3" id="KW-0862">Zinc</keyword>
<dbReference type="Gene3D" id="6.10.250.3410">
    <property type="entry name" value="DBF zinc finger"/>
    <property type="match status" value="1"/>
</dbReference>
<feature type="compositionally biased region" description="Basic and acidic residues" evidence="6">
    <location>
        <begin position="60"/>
        <end position="71"/>
    </location>
</feature>
<gene>
    <name evidence="8" type="ORF">mRhiFer1_018596</name>
</gene>
<dbReference type="InterPro" id="IPR006572">
    <property type="entry name" value="Znf_DBF"/>
</dbReference>
<feature type="region of interest" description="Disordered" evidence="6">
    <location>
        <begin position="2329"/>
        <end position="2403"/>
    </location>
</feature>
<evidence type="ECO:0000256" key="4">
    <source>
        <dbReference type="PROSITE-ProRule" id="PRU00600"/>
    </source>
</evidence>
<keyword evidence="1" id="KW-0479">Metal-binding</keyword>
<reference evidence="8 9" key="1">
    <citation type="journal article" date="2020" name="Nature">
        <title>Six reference-quality genomes reveal evolution of bat adaptations.</title>
        <authorList>
            <person name="Jebb D."/>
            <person name="Huang Z."/>
            <person name="Pippel M."/>
            <person name="Hughes G.M."/>
            <person name="Lavrichenko K."/>
            <person name="Devanna P."/>
            <person name="Winkler S."/>
            <person name="Jermiin L.S."/>
            <person name="Skirmuntt E.C."/>
            <person name="Katzourakis A."/>
            <person name="Burkitt-Gray L."/>
            <person name="Ray D.A."/>
            <person name="Sullivan K.A.M."/>
            <person name="Roscito J.G."/>
            <person name="Kirilenko B.M."/>
            <person name="Davalos L.M."/>
            <person name="Corthals A.P."/>
            <person name="Power M.L."/>
            <person name="Jones G."/>
            <person name="Ransome R.D."/>
            <person name="Dechmann D.K.N."/>
            <person name="Locatelli A.G."/>
            <person name="Puechmaille S.J."/>
            <person name="Fedrigo O."/>
            <person name="Jarvis E.D."/>
            <person name="Hiller M."/>
            <person name="Vernes S.C."/>
            <person name="Myers E.W."/>
            <person name="Teeling E.C."/>
        </authorList>
    </citation>
    <scope>NUCLEOTIDE SEQUENCE [LARGE SCALE GENOMIC DNA]</scope>
    <source>
        <strain evidence="8">MRhiFer1</strain>
        <tissue evidence="8">Lung</tissue>
    </source>
</reference>
<dbReference type="EMBL" id="JACAGC010000006">
    <property type="protein sequence ID" value="KAF6362416.1"/>
    <property type="molecule type" value="Genomic_DNA"/>
</dbReference>
<evidence type="ECO:0000256" key="2">
    <source>
        <dbReference type="ARBA" id="ARBA00022771"/>
    </source>
</evidence>
<dbReference type="InterPro" id="IPR038890">
    <property type="entry name" value="ZDBF2"/>
</dbReference>
<evidence type="ECO:0000256" key="3">
    <source>
        <dbReference type="ARBA" id="ARBA00022833"/>
    </source>
</evidence>
<comment type="caution">
    <text evidence="8">The sequence shown here is derived from an EMBL/GenBank/DDBJ whole genome shotgun (WGS) entry which is preliminary data.</text>
</comment>
<proteinExistence type="predicted"/>
<evidence type="ECO:0000256" key="5">
    <source>
        <dbReference type="SAM" id="Coils"/>
    </source>
</evidence>
<dbReference type="GO" id="GO:0008270">
    <property type="term" value="F:zinc ion binding"/>
    <property type="evidence" value="ECO:0007669"/>
    <property type="project" value="UniProtKB-KW"/>
</dbReference>
<accession>A0A7J7YL71</accession>
<feature type="domain" description="DBF4-type" evidence="7">
    <location>
        <begin position="1"/>
        <end position="50"/>
    </location>
</feature>
<dbReference type="InterPro" id="IPR038545">
    <property type="entry name" value="Znf_DBF_sf"/>
</dbReference>
<feature type="region of interest" description="Disordered" evidence="6">
    <location>
        <begin position="2243"/>
        <end position="2266"/>
    </location>
</feature>
<feature type="compositionally biased region" description="Acidic residues" evidence="6">
    <location>
        <begin position="377"/>
        <end position="389"/>
    </location>
</feature>
<feature type="region of interest" description="Disordered" evidence="6">
    <location>
        <begin position="365"/>
        <end position="389"/>
    </location>
</feature>